<dbReference type="PANTHER" id="PTHR37422">
    <property type="entry name" value="TEICHURONIC ACID BIOSYNTHESIS PROTEIN TUAE"/>
    <property type="match status" value="1"/>
</dbReference>
<feature type="transmembrane region" description="Helical" evidence="5">
    <location>
        <begin position="367"/>
        <end position="386"/>
    </location>
</feature>
<dbReference type="HOGENOM" id="CLU_616434_0_0_0"/>
<organism evidence="7 8">
    <name type="scientific">Fusobacterium ulcerans 12-1B</name>
    <dbReference type="NCBI Taxonomy" id="457404"/>
    <lineage>
        <taxon>Bacteria</taxon>
        <taxon>Fusobacteriati</taxon>
        <taxon>Fusobacteriota</taxon>
        <taxon>Fusobacteriia</taxon>
        <taxon>Fusobacteriales</taxon>
        <taxon>Fusobacteriaceae</taxon>
        <taxon>Fusobacterium</taxon>
    </lineage>
</organism>
<dbReference type="InterPro" id="IPR007016">
    <property type="entry name" value="O-antigen_ligase-rel_domated"/>
</dbReference>
<proteinExistence type="predicted"/>
<dbReference type="EMBL" id="AGWJ02000002">
    <property type="protein sequence ID" value="EHO82818.1"/>
    <property type="molecule type" value="Genomic_DNA"/>
</dbReference>
<accession>H1PR05</accession>
<keyword evidence="3 5" id="KW-1133">Transmembrane helix</keyword>
<evidence type="ECO:0000256" key="1">
    <source>
        <dbReference type="ARBA" id="ARBA00004141"/>
    </source>
</evidence>
<feature type="transmembrane region" description="Helical" evidence="5">
    <location>
        <begin position="56"/>
        <end position="77"/>
    </location>
</feature>
<feature type="transmembrane region" description="Helical" evidence="5">
    <location>
        <begin position="259"/>
        <end position="276"/>
    </location>
</feature>
<keyword evidence="8" id="KW-1185">Reference proteome</keyword>
<evidence type="ECO:0000313" key="8">
    <source>
        <dbReference type="Proteomes" id="UP000003233"/>
    </source>
</evidence>
<dbReference type="RefSeq" id="WP_008696265.1">
    <property type="nucleotide sequence ID" value="NZ_KE161007.1"/>
</dbReference>
<evidence type="ECO:0000259" key="6">
    <source>
        <dbReference type="Pfam" id="PF04932"/>
    </source>
</evidence>
<sequence>MKLFEIDIKNKDKILKYSIIIFLLILIFGTKGSLVLGIIPLSYLIYRKKDISIVEILNIFEQGIFYKFFISLIYEYGNMRNESIRLLLLLSIVNLFLNFKKINFKLEKISLILGMWFIIGLFWNYLSPGNIESLKIFYKENIYLLIPLSLNILFIKNEILLSMGKRIFPLTIFGLFFKVISTAKVYEMKGNLISILSLIVPYTFFSIFLEKNKYLKFINLTAFITGIWIILKSGARGALAGIVIGMIIGIILSRGWKGIIISGVLLFTVLIGLKFSPKMEKHFLKINDFSTRSRYYLVDAGIYTFKNNFIFGSGRGNTQKYFIEYSNTDFNPKKHLKNDNEIKITKEVYLKTFPDTHNIFIDFLAEYGILGIFITFFLGIVIPLDMCRQYFITKNNEILQILVSLISFFASGISWSLWTRHNEGIPYFIVLLWFFSIFQYQNKK</sequence>
<evidence type="ECO:0000313" key="7">
    <source>
        <dbReference type="EMBL" id="EHO82818.1"/>
    </source>
</evidence>
<name>H1PR05_9FUSO</name>
<dbReference type="AlphaFoldDB" id="H1PR05"/>
<protein>
    <recommendedName>
        <fullName evidence="6">O-antigen ligase-related domain-containing protein</fullName>
    </recommendedName>
</protein>
<reference evidence="7 8" key="1">
    <citation type="submission" date="2012-07" db="EMBL/GenBank/DDBJ databases">
        <title>The Genome Sequence of Fusobacterium ulcerans 12_1B.</title>
        <authorList>
            <consortium name="The Broad Institute Genome Sequencing Platform"/>
            <person name="Earl A."/>
            <person name="Ward D."/>
            <person name="Feldgarden M."/>
            <person name="Gevers D."/>
            <person name="Strauss J."/>
            <person name="Ambrose C.E."/>
            <person name="Allen-Vercoe E."/>
            <person name="Walker B."/>
            <person name="Young S.K."/>
            <person name="Zeng Q."/>
            <person name="Gargeya S."/>
            <person name="Fitzgerald M."/>
            <person name="Haas B."/>
            <person name="Abouelleil A."/>
            <person name="Alvarado L."/>
            <person name="Arachchi H.M."/>
            <person name="Berlin A.M."/>
            <person name="Chapman S.B."/>
            <person name="Goldberg J."/>
            <person name="Griggs A."/>
            <person name="Gujja S."/>
            <person name="Hansen M."/>
            <person name="Howarth C."/>
            <person name="Imamovic A."/>
            <person name="Larimer J."/>
            <person name="McCowen C."/>
            <person name="Montmayeur A."/>
            <person name="Murphy C."/>
            <person name="Neiman D."/>
            <person name="Pearson M."/>
            <person name="Priest M."/>
            <person name="Roberts A."/>
            <person name="Saif S."/>
            <person name="Shea T."/>
            <person name="Sisk P."/>
            <person name="Sykes S."/>
            <person name="Wortman J."/>
            <person name="Nusbaum C."/>
            <person name="Birren B."/>
        </authorList>
    </citation>
    <scope>NUCLEOTIDE SEQUENCE [LARGE SCALE GENOMIC DNA]</scope>
    <source>
        <strain evidence="7 8">12_1B</strain>
    </source>
</reference>
<feature type="transmembrane region" description="Helical" evidence="5">
    <location>
        <begin position="214"/>
        <end position="231"/>
    </location>
</feature>
<evidence type="ECO:0000256" key="5">
    <source>
        <dbReference type="SAM" id="Phobius"/>
    </source>
</evidence>
<dbReference type="InterPro" id="IPR051533">
    <property type="entry name" value="WaaL-like"/>
</dbReference>
<dbReference type="Pfam" id="PF04932">
    <property type="entry name" value="Wzy_C"/>
    <property type="match status" value="1"/>
</dbReference>
<comment type="subcellular location">
    <subcellularLocation>
        <location evidence="1">Membrane</location>
        <topology evidence="1">Multi-pass membrane protein</topology>
    </subcellularLocation>
</comment>
<evidence type="ECO:0000256" key="4">
    <source>
        <dbReference type="ARBA" id="ARBA00023136"/>
    </source>
</evidence>
<feature type="transmembrane region" description="Helical" evidence="5">
    <location>
        <begin position="167"/>
        <end position="186"/>
    </location>
</feature>
<comment type="caution">
    <text evidence="7">The sequence shown here is derived from an EMBL/GenBank/DDBJ whole genome shotgun (WGS) entry which is preliminary data.</text>
</comment>
<dbReference type="Proteomes" id="UP000003233">
    <property type="component" value="Unassembled WGS sequence"/>
</dbReference>
<dbReference type="GO" id="GO:0016020">
    <property type="term" value="C:membrane"/>
    <property type="evidence" value="ECO:0007669"/>
    <property type="project" value="UniProtKB-SubCell"/>
</dbReference>
<gene>
    <name evidence="7" type="ORF">HMPREF0402_00848</name>
</gene>
<feature type="transmembrane region" description="Helical" evidence="5">
    <location>
        <begin position="237"/>
        <end position="252"/>
    </location>
</feature>
<feature type="transmembrane region" description="Helical" evidence="5">
    <location>
        <begin position="192"/>
        <end position="209"/>
    </location>
</feature>
<dbReference type="BioCyc" id="FSP457404-HMP:GTSQ-850-MONOMER"/>
<dbReference type="PANTHER" id="PTHR37422:SF13">
    <property type="entry name" value="LIPOPOLYSACCHARIDE BIOSYNTHESIS PROTEIN PA4999-RELATED"/>
    <property type="match status" value="1"/>
</dbReference>
<feature type="domain" description="O-antigen ligase-related" evidence="6">
    <location>
        <begin position="222"/>
        <end position="375"/>
    </location>
</feature>
<evidence type="ECO:0000256" key="3">
    <source>
        <dbReference type="ARBA" id="ARBA00022989"/>
    </source>
</evidence>
<keyword evidence="2 5" id="KW-0812">Transmembrane</keyword>
<feature type="transmembrane region" description="Helical" evidence="5">
    <location>
        <begin position="424"/>
        <end position="440"/>
    </location>
</feature>
<evidence type="ECO:0000256" key="2">
    <source>
        <dbReference type="ARBA" id="ARBA00022692"/>
    </source>
</evidence>
<keyword evidence="4 5" id="KW-0472">Membrane</keyword>
<dbReference type="PATRIC" id="fig|457404.5.peg.418"/>
<feature type="transmembrane region" description="Helical" evidence="5">
    <location>
        <begin position="106"/>
        <end position="124"/>
    </location>
</feature>
<feature type="transmembrane region" description="Helical" evidence="5">
    <location>
        <begin position="398"/>
        <end position="418"/>
    </location>
</feature>
<feature type="transmembrane region" description="Helical" evidence="5">
    <location>
        <begin position="20"/>
        <end position="44"/>
    </location>
</feature>
<feature type="transmembrane region" description="Helical" evidence="5">
    <location>
        <begin position="136"/>
        <end position="155"/>
    </location>
</feature>